<feature type="binding site" evidence="10">
    <location>
        <position position="260"/>
    </location>
    <ligand>
        <name>substrate</name>
    </ligand>
</feature>
<dbReference type="AlphaFoldDB" id="A0A1K0J3W5"/>
<feature type="binding site" evidence="11">
    <location>
        <position position="331"/>
    </location>
    <ligand>
        <name>NAD(+)</name>
        <dbReference type="ChEBI" id="CHEBI:57540"/>
    </ligand>
</feature>
<feature type="binding site" evidence="10">
    <location>
        <position position="207"/>
    </location>
    <ligand>
        <name>substrate</name>
    </ligand>
</feature>
<feature type="binding site" evidence="11">
    <location>
        <position position="30"/>
    </location>
    <ligand>
        <name>NAD(+)</name>
        <dbReference type="ChEBI" id="CHEBI:57540"/>
    </ligand>
</feature>
<dbReference type="EMBL" id="FNXB01000018">
    <property type="protein sequence ID" value="SEI00530.1"/>
    <property type="molecule type" value="Genomic_DNA"/>
</dbReference>
<dbReference type="RefSeq" id="WP_072377413.1">
    <property type="nucleotide sequence ID" value="NZ_FNXB01000018.1"/>
</dbReference>
<feature type="binding site" evidence="11">
    <location>
        <position position="35"/>
    </location>
    <ligand>
        <name>NAD(+)</name>
        <dbReference type="ChEBI" id="CHEBI:57540"/>
    </ligand>
</feature>
<dbReference type="InterPro" id="IPR014026">
    <property type="entry name" value="UDP-Glc/GDP-Man_DH_dimer"/>
</dbReference>
<evidence type="ECO:0000256" key="6">
    <source>
        <dbReference type="ARBA" id="ARBA00023027"/>
    </source>
</evidence>
<feature type="domain" description="UDP-glucose/GDP-mannose dehydrogenase C-terminal" evidence="12">
    <location>
        <begin position="317"/>
        <end position="418"/>
    </location>
</feature>
<evidence type="ECO:0000256" key="5">
    <source>
        <dbReference type="ARBA" id="ARBA00023002"/>
    </source>
</evidence>
<evidence type="ECO:0000256" key="3">
    <source>
        <dbReference type="ARBA" id="ARBA00012954"/>
    </source>
</evidence>
<organism evidence="13 14">
    <name type="scientific">Rhizobium tibeticum</name>
    <dbReference type="NCBI Taxonomy" id="501024"/>
    <lineage>
        <taxon>Bacteria</taxon>
        <taxon>Pseudomonadati</taxon>
        <taxon>Pseudomonadota</taxon>
        <taxon>Alphaproteobacteria</taxon>
        <taxon>Hyphomicrobiales</taxon>
        <taxon>Rhizobiaceae</taxon>
        <taxon>Rhizobium/Agrobacterium group</taxon>
        <taxon>Rhizobium</taxon>
    </lineage>
</organism>
<feature type="binding site" evidence="10">
    <location>
        <begin position="152"/>
        <end position="155"/>
    </location>
    <ligand>
        <name>substrate</name>
    </ligand>
</feature>
<dbReference type="PANTHER" id="PTHR43750">
    <property type="entry name" value="UDP-GLUCOSE 6-DEHYDROGENASE TUAD"/>
    <property type="match status" value="1"/>
</dbReference>
<dbReference type="InterPro" id="IPR014027">
    <property type="entry name" value="UDP-Glc/GDP-Man_DH_C"/>
</dbReference>
<proteinExistence type="inferred from homology"/>
<dbReference type="GO" id="GO:0003979">
    <property type="term" value="F:UDP-glucose 6-dehydrogenase activity"/>
    <property type="evidence" value="ECO:0007669"/>
    <property type="project" value="UniProtKB-EC"/>
</dbReference>
<feature type="binding site" evidence="11">
    <location>
        <position position="155"/>
    </location>
    <ligand>
        <name>NAD(+)</name>
        <dbReference type="ChEBI" id="CHEBI:57540"/>
    </ligand>
</feature>
<evidence type="ECO:0000313" key="14">
    <source>
        <dbReference type="Proteomes" id="UP000183063"/>
    </source>
</evidence>
<feature type="binding site" evidence="11">
    <location>
        <position position="86"/>
    </location>
    <ligand>
        <name>NAD(+)</name>
        <dbReference type="ChEBI" id="CHEBI:57540"/>
    </ligand>
</feature>
<dbReference type="GO" id="GO:0051287">
    <property type="term" value="F:NAD binding"/>
    <property type="evidence" value="ECO:0007669"/>
    <property type="project" value="InterPro"/>
</dbReference>
<dbReference type="GO" id="GO:0006065">
    <property type="term" value="P:UDP-glucuronate biosynthetic process"/>
    <property type="evidence" value="ECO:0007669"/>
    <property type="project" value="UniProtKB-UniPathway"/>
</dbReference>
<dbReference type="PIRSF" id="PIRSF500134">
    <property type="entry name" value="UDPglc_DH_bac"/>
    <property type="match status" value="1"/>
</dbReference>
<dbReference type="InterPro" id="IPR017476">
    <property type="entry name" value="UDP-Glc/GDP-Man"/>
</dbReference>
<evidence type="ECO:0000256" key="2">
    <source>
        <dbReference type="ARBA" id="ARBA00006601"/>
    </source>
</evidence>
<feature type="binding site" evidence="11">
    <location>
        <position position="122"/>
    </location>
    <ligand>
        <name>NAD(+)</name>
        <dbReference type="ChEBI" id="CHEBI:57540"/>
    </ligand>
</feature>
<dbReference type="Pfam" id="PF03720">
    <property type="entry name" value="UDPG_MGDP_dh_C"/>
    <property type="match status" value="1"/>
</dbReference>
<dbReference type="UniPathway" id="UPA00038">
    <property type="reaction ID" value="UER00491"/>
</dbReference>
<feature type="binding site" evidence="10">
    <location>
        <position position="324"/>
    </location>
    <ligand>
        <name>substrate</name>
    </ligand>
</feature>
<dbReference type="PIRSF" id="PIRSF000124">
    <property type="entry name" value="UDPglc_GDPman_dh"/>
    <property type="match status" value="1"/>
</dbReference>
<dbReference type="InterPro" id="IPR028357">
    <property type="entry name" value="UDPglc_DH_bac"/>
</dbReference>
<evidence type="ECO:0000256" key="10">
    <source>
        <dbReference type="PIRSR" id="PIRSR500134-2"/>
    </source>
</evidence>
<evidence type="ECO:0000256" key="11">
    <source>
        <dbReference type="PIRSR" id="PIRSR500134-3"/>
    </source>
</evidence>
<comment type="similarity">
    <text evidence="2 8">Belongs to the UDP-glucose/GDP-mannose dehydrogenase family.</text>
</comment>
<dbReference type="Pfam" id="PF03721">
    <property type="entry name" value="UDPG_MGDP_dh_N"/>
    <property type="match status" value="1"/>
</dbReference>
<dbReference type="Proteomes" id="UP000183063">
    <property type="component" value="Unassembled WGS sequence"/>
</dbReference>
<evidence type="ECO:0000256" key="8">
    <source>
        <dbReference type="PIRNR" id="PIRNR000124"/>
    </source>
</evidence>
<feature type="binding site" evidence="10">
    <location>
        <begin position="252"/>
        <end position="256"/>
    </location>
    <ligand>
        <name>substrate</name>
    </ligand>
</feature>
<evidence type="ECO:0000259" key="12">
    <source>
        <dbReference type="SMART" id="SM00984"/>
    </source>
</evidence>
<dbReference type="SUPFAM" id="SSF52413">
    <property type="entry name" value="UDP-glucose/GDP-mannose dehydrogenase C-terminal domain"/>
    <property type="match status" value="1"/>
</dbReference>
<dbReference type="NCBIfam" id="TIGR03026">
    <property type="entry name" value="NDP-sugDHase"/>
    <property type="match status" value="1"/>
</dbReference>
<dbReference type="PROSITE" id="PS51257">
    <property type="entry name" value="PROKAR_LIPOPROTEIN"/>
    <property type="match status" value="1"/>
</dbReference>
<sequence>MRIVMIGSGYVGLVSGACLADFGHHVTCVDKSAAKIDALEAGKVPIFEPGLDNIIDHNRNAGRLDFSKELAASVAEAEVVFIAVGTPSRRGDGHADLSYVYAAAREIAAAVCGFTVVVTKSTVPVGTGDEIERIFREEFPEKDISVVSNPEFLREGAAITDFKRPDRIVLGTEEPRAVEIMREVYRPLYLNEAPLYFCERRTSELIKYAANAFLAMTITFINEIADLCEQIGADVQKVAKGIGMDKRIGDKFLHAGPGYGGSCFPKDTLALVQTAQDHDSPVRLIETTVAINDNRKRAMGRKVIAACDGTVRGKKIAILGLTFKPNTDDMRDAPSITIIQALLDGGANVHAYDPEGMEMAKEVIGSITYGNDPYEIAEDADAIVIVTEWDEFRALDLKRMKSLVKTPTIVDLRNIYPVAEVTKHGFAYFAIGKKNEKQRYAEGSRSATIRKIHPRSVRRQAC</sequence>
<protein>
    <recommendedName>
        <fullName evidence="4 8">UDP-glucose 6-dehydrogenase</fullName>
        <ecNumber evidence="3 8">1.1.1.22</ecNumber>
    </recommendedName>
</protein>
<dbReference type="Gene3D" id="3.40.50.720">
    <property type="entry name" value="NAD(P)-binding Rossmann-like Domain"/>
    <property type="match status" value="2"/>
</dbReference>
<evidence type="ECO:0000313" key="13">
    <source>
        <dbReference type="EMBL" id="SEI00530.1"/>
    </source>
</evidence>
<dbReference type="SUPFAM" id="SSF48179">
    <property type="entry name" value="6-phosphogluconate dehydrogenase C-terminal domain-like"/>
    <property type="match status" value="1"/>
</dbReference>
<dbReference type="SUPFAM" id="SSF51735">
    <property type="entry name" value="NAD(P)-binding Rossmann-fold domains"/>
    <property type="match status" value="1"/>
</dbReference>
<evidence type="ECO:0000256" key="9">
    <source>
        <dbReference type="PIRSR" id="PIRSR500134-1"/>
    </source>
</evidence>
<name>A0A1K0J3W5_9HYPH</name>
<comment type="pathway">
    <text evidence="1">Nucleotide-sugar biosynthesis; UDP-alpha-D-glucuronate biosynthesis; UDP-alpha-D-glucuronate from UDP-alpha-D-glucose: step 1/1.</text>
</comment>
<dbReference type="InterPro" id="IPR036291">
    <property type="entry name" value="NAD(P)-bd_dom_sf"/>
</dbReference>
<dbReference type="Pfam" id="PF00984">
    <property type="entry name" value="UDPG_MGDP_dh"/>
    <property type="match status" value="1"/>
</dbReference>
<dbReference type="STRING" id="501024.RTCCBAU85039_3643"/>
<evidence type="ECO:0000256" key="1">
    <source>
        <dbReference type="ARBA" id="ARBA00004701"/>
    </source>
</evidence>
<dbReference type="Gene3D" id="1.20.5.100">
    <property type="entry name" value="Cytochrome c1, transmembrane anchor, C-terminal"/>
    <property type="match status" value="1"/>
</dbReference>
<dbReference type="InterPro" id="IPR008927">
    <property type="entry name" value="6-PGluconate_DH-like_C_sf"/>
</dbReference>
<comment type="catalytic activity">
    <reaction evidence="7 8">
        <text>UDP-alpha-D-glucose + 2 NAD(+) + H2O = UDP-alpha-D-glucuronate + 2 NADH + 3 H(+)</text>
        <dbReference type="Rhea" id="RHEA:23596"/>
        <dbReference type="ChEBI" id="CHEBI:15377"/>
        <dbReference type="ChEBI" id="CHEBI:15378"/>
        <dbReference type="ChEBI" id="CHEBI:57540"/>
        <dbReference type="ChEBI" id="CHEBI:57945"/>
        <dbReference type="ChEBI" id="CHEBI:58052"/>
        <dbReference type="ChEBI" id="CHEBI:58885"/>
        <dbReference type="EC" id="1.1.1.22"/>
    </reaction>
</comment>
<evidence type="ECO:0000256" key="7">
    <source>
        <dbReference type="ARBA" id="ARBA00047473"/>
    </source>
</evidence>
<dbReference type="SMART" id="SM00984">
    <property type="entry name" value="UDPG_MGDP_dh_C"/>
    <property type="match status" value="1"/>
</dbReference>
<evidence type="ECO:0000256" key="4">
    <source>
        <dbReference type="ARBA" id="ARBA00015132"/>
    </source>
</evidence>
<dbReference type="EC" id="1.1.1.22" evidence="3 8"/>
<feature type="active site" description="Nucleophile" evidence="9">
    <location>
        <position position="263"/>
    </location>
</feature>
<keyword evidence="6 8" id="KW-0520">NAD</keyword>
<keyword evidence="5 8" id="KW-0560">Oxidoreductase</keyword>
<dbReference type="InterPro" id="IPR036220">
    <property type="entry name" value="UDP-Glc/GDP-Man_DH_C_sf"/>
</dbReference>
<dbReference type="PANTHER" id="PTHR43750:SF3">
    <property type="entry name" value="UDP-GLUCOSE 6-DEHYDROGENASE TUAD"/>
    <property type="match status" value="1"/>
</dbReference>
<dbReference type="GO" id="GO:0000271">
    <property type="term" value="P:polysaccharide biosynthetic process"/>
    <property type="evidence" value="ECO:0007669"/>
    <property type="project" value="InterPro"/>
</dbReference>
<accession>A0A1K0J3W5</accession>
<dbReference type="InterPro" id="IPR001732">
    <property type="entry name" value="UDP-Glc/GDP-Man_DH_N"/>
</dbReference>
<gene>
    <name evidence="13" type="primary">ywqF_2</name>
    <name evidence="13" type="ORF">RTCCBAU85039_3643</name>
</gene>
<feature type="binding site" evidence="11">
    <location>
        <position position="266"/>
    </location>
    <ligand>
        <name>NAD(+)</name>
        <dbReference type="ChEBI" id="CHEBI:57540"/>
    </ligand>
</feature>
<reference evidence="14" key="1">
    <citation type="submission" date="2016-10" db="EMBL/GenBank/DDBJ databases">
        <authorList>
            <person name="Wibberg D."/>
        </authorList>
    </citation>
    <scope>NUCLEOTIDE SEQUENCE [LARGE SCALE GENOMIC DNA]</scope>
</reference>